<evidence type="ECO:0000256" key="4">
    <source>
        <dbReference type="ARBA" id="ARBA00022448"/>
    </source>
</evidence>
<feature type="transmembrane region" description="Helical" evidence="13">
    <location>
        <begin position="130"/>
        <end position="159"/>
    </location>
</feature>
<reference evidence="15" key="1">
    <citation type="submission" date="2018-01" db="EMBL/GenBank/DDBJ databases">
        <title>Genomic characterization of Leptospira inadai serogroup Lyme isolated from captured rat in Brazil and comparative analysis with human reference strain.</title>
        <authorList>
            <person name="Moreno L.Z."/>
            <person name="Loureiro A.P."/>
            <person name="Miraglia F."/>
            <person name="Kremer F.S."/>
            <person name="Eslabao M.R."/>
            <person name="Dellagostin O.A."/>
            <person name="Lilenbaum W."/>
            <person name="Moreno A.M."/>
        </authorList>
    </citation>
    <scope>NUCLEOTIDE SEQUENCE [LARGE SCALE GENOMIC DNA]</scope>
    <source>
        <strain evidence="15">M34/99</strain>
    </source>
</reference>
<evidence type="ECO:0000256" key="9">
    <source>
        <dbReference type="ARBA" id="ARBA00022989"/>
    </source>
</evidence>
<evidence type="ECO:0000256" key="11">
    <source>
        <dbReference type="ARBA" id="ARBA00023225"/>
    </source>
</evidence>
<dbReference type="InterPro" id="IPR029025">
    <property type="entry name" value="T3SS_substrate_exporter_C"/>
</dbReference>
<keyword evidence="11 13" id="KW-1006">Bacterial flagellum protein export</keyword>
<keyword evidence="5 13" id="KW-1003">Cell membrane</keyword>
<evidence type="ECO:0000256" key="6">
    <source>
        <dbReference type="ARBA" id="ARBA00022692"/>
    </source>
</evidence>
<evidence type="ECO:0000256" key="5">
    <source>
        <dbReference type="ARBA" id="ARBA00022475"/>
    </source>
</evidence>
<dbReference type="PANTHER" id="PTHR30531:SF12">
    <property type="entry name" value="FLAGELLAR BIOSYNTHETIC PROTEIN FLHB"/>
    <property type="match status" value="1"/>
</dbReference>
<evidence type="ECO:0000313" key="15">
    <source>
        <dbReference type="EMBL" id="PNV75743.1"/>
    </source>
</evidence>
<keyword evidence="15" id="KW-0966">Cell projection</keyword>
<dbReference type="Proteomes" id="UP000094669">
    <property type="component" value="Unassembled WGS sequence"/>
</dbReference>
<evidence type="ECO:0000256" key="12">
    <source>
        <dbReference type="ARBA" id="ARBA00025078"/>
    </source>
</evidence>
<keyword evidence="8 13" id="KW-0653">Protein transport</keyword>
<dbReference type="Pfam" id="PF01312">
    <property type="entry name" value="Bac_export_2"/>
    <property type="match status" value="1"/>
</dbReference>
<protein>
    <recommendedName>
        <fullName evidence="3 13">Flagellar biosynthetic protein FlhB</fullName>
    </recommendedName>
</protein>
<feature type="region of interest" description="Disordered" evidence="14">
    <location>
        <begin position="44"/>
        <end position="65"/>
    </location>
</feature>
<organism evidence="15 16">
    <name type="scientific">Leptospira inadai serovar Lyme</name>
    <dbReference type="NCBI Taxonomy" id="293084"/>
    <lineage>
        <taxon>Bacteria</taxon>
        <taxon>Pseudomonadati</taxon>
        <taxon>Spirochaetota</taxon>
        <taxon>Spirochaetia</taxon>
        <taxon>Leptospirales</taxon>
        <taxon>Leptospiraceae</taxon>
        <taxon>Leptospira</taxon>
    </lineage>
</organism>
<evidence type="ECO:0000256" key="3">
    <source>
        <dbReference type="ARBA" id="ARBA00021622"/>
    </source>
</evidence>
<keyword evidence="9 13" id="KW-1133">Transmembrane helix</keyword>
<evidence type="ECO:0000256" key="7">
    <source>
        <dbReference type="ARBA" id="ARBA00022795"/>
    </source>
</evidence>
<dbReference type="PANTHER" id="PTHR30531">
    <property type="entry name" value="FLAGELLAR BIOSYNTHETIC PROTEIN FLHB"/>
    <property type="match status" value="1"/>
</dbReference>
<keyword evidence="10 13" id="KW-0472">Membrane</keyword>
<keyword evidence="4 13" id="KW-0813">Transport</keyword>
<sequence length="396" mass="45086">MKSLWMQLISRFFSWRSENGGISELSFAVENFRIDLQLFAAEDEGRTQPGSERRRREEREKGNVPKSSEVPSAIVLLAGVVLMYIMGEYFFMKSYYLLRKYFFGIRSADSVSLEAVSTLMNNALWDITQLLLPLMGITVVAAIVGNVVQVGFLFAPRALAFNFSRIRPNFKKVLPNRQTLFNLGKSLAKVAIIGWVSYFIIEKDFFRILMLGHMGLEESVSLITFTAFKIFVVVGILLLAISVGDYFFQRYEYEESLKMTPSEAKREMKEQDGDPSLQARRRQMARDTIKKSRMLTEVPKADVVITNPTHFAVALEYKPSIHKAPIVIAKGVDDFALRIIRVAKSNGVPTVEDRPMARTLYDEVEIGQEVPARFYTALSVIFTKLESFRKAFRNAS</sequence>
<dbReference type="EMBL" id="MCRM02000005">
    <property type="protein sequence ID" value="PNV75743.1"/>
    <property type="molecule type" value="Genomic_DNA"/>
</dbReference>
<dbReference type="InterPro" id="IPR006135">
    <property type="entry name" value="T3SS_substrate_exporter"/>
</dbReference>
<keyword evidence="15" id="KW-0282">Flagellum</keyword>
<comment type="function">
    <text evidence="12 13">Required for formation of the rod structure in the basal body of the flagellar apparatus. Together with FliI and FliH, may constitute the export apparatus of flagellin.</text>
</comment>
<dbReference type="PRINTS" id="PR00950">
    <property type="entry name" value="TYPE3IMSPROT"/>
</dbReference>
<evidence type="ECO:0000256" key="1">
    <source>
        <dbReference type="ARBA" id="ARBA00004651"/>
    </source>
</evidence>
<evidence type="ECO:0000256" key="14">
    <source>
        <dbReference type="SAM" id="MobiDB-lite"/>
    </source>
</evidence>
<keyword evidence="16" id="KW-1185">Reference proteome</keyword>
<evidence type="ECO:0000256" key="2">
    <source>
        <dbReference type="ARBA" id="ARBA00010690"/>
    </source>
</evidence>
<name>A0ABX4YKE4_9LEPT</name>
<comment type="similarity">
    <text evidence="2 13">Belongs to the type III secretion exporter family.</text>
</comment>
<evidence type="ECO:0000313" key="16">
    <source>
        <dbReference type="Proteomes" id="UP000094669"/>
    </source>
</evidence>
<comment type="caution">
    <text evidence="15">The sequence shown here is derived from an EMBL/GenBank/DDBJ whole genome shotgun (WGS) entry which is preliminary data.</text>
</comment>
<proteinExistence type="inferred from homology"/>
<dbReference type="NCBIfam" id="TIGR00328">
    <property type="entry name" value="flhB"/>
    <property type="match status" value="1"/>
</dbReference>
<dbReference type="InterPro" id="IPR006136">
    <property type="entry name" value="FlhB"/>
</dbReference>
<evidence type="ECO:0000256" key="13">
    <source>
        <dbReference type="RuleBase" id="RU364091"/>
    </source>
</evidence>
<feature type="transmembrane region" description="Helical" evidence="13">
    <location>
        <begin position="73"/>
        <end position="92"/>
    </location>
</feature>
<accession>A0ABX4YKE4</accession>
<dbReference type="SUPFAM" id="SSF160544">
    <property type="entry name" value="EscU C-terminal domain-like"/>
    <property type="match status" value="1"/>
</dbReference>
<gene>
    <name evidence="13 15" type="primary">flhB</name>
    <name evidence="15" type="ORF">BES34_006830</name>
</gene>
<feature type="transmembrane region" description="Helical" evidence="13">
    <location>
        <begin position="221"/>
        <end position="248"/>
    </location>
</feature>
<keyword evidence="15" id="KW-0969">Cilium</keyword>
<evidence type="ECO:0000256" key="8">
    <source>
        <dbReference type="ARBA" id="ARBA00022927"/>
    </source>
</evidence>
<dbReference type="Gene3D" id="3.40.1690.10">
    <property type="entry name" value="secretion proteins EscU"/>
    <property type="match status" value="1"/>
</dbReference>
<feature type="compositionally biased region" description="Basic and acidic residues" evidence="14">
    <location>
        <begin position="44"/>
        <end position="63"/>
    </location>
</feature>
<keyword evidence="6 13" id="KW-0812">Transmembrane</keyword>
<keyword evidence="7 13" id="KW-1005">Bacterial flagellum biogenesis</keyword>
<evidence type="ECO:0000256" key="10">
    <source>
        <dbReference type="ARBA" id="ARBA00023136"/>
    </source>
</evidence>
<comment type="subcellular location">
    <subcellularLocation>
        <location evidence="1">Cell membrane</location>
        <topology evidence="1">Multi-pass membrane protein</topology>
    </subcellularLocation>
</comment>
<feature type="transmembrane region" description="Helical" evidence="13">
    <location>
        <begin position="180"/>
        <end position="201"/>
    </location>
</feature>
<dbReference type="RefSeq" id="WP_020988640.1">
    <property type="nucleotide sequence ID" value="NZ_MCRM02000005.1"/>
</dbReference>